<evidence type="ECO:0000256" key="3">
    <source>
        <dbReference type="HAMAP-Rule" id="MF_00063"/>
    </source>
</evidence>
<feature type="domain" description="Phosphoadenosine phosphosulphate reductase" evidence="4">
    <location>
        <begin position="34"/>
        <end position="206"/>
    </location>
</feature>
<evidence type="ECO:0000259" key="4">
    <source>
        <dbReference type="Pfam" id="PF01507"/>
    </source>
</evidence>
<dbReference type="NCBIfam" id="NF002537">
    <property type="entry name" value="PRK02090.1"/>
    <property type="match status" value="1"/>
</dbReference>
<dbReference type="GO" id="GO:0004604">
    <property type="term" value="F:phosphoadenylyl-sulfate reductase (thioredoxin) activity"/>
    <property type="evidence" value="ECO:0007669"/>
    <property type="project" value="UniProtKB-UniRule"/>
</dbReference>
<keyword evidence="2 3" id="KW-0560">Oxidoreductase</keyword>
<dbReference type="STRING" id="584787.GCA_001247655_01803"/>
<dbReference type="InterPro" id="IPR004511">
    <property type="entry name" value="PAPS/APS_Rdtase"/>
</dbReference>
<comment type="pathway">
    <text evidence="3">Sulfur metabolism; hydrogen sulfide biosynthesis; sulfite from sulfate: step 3/3.</text>
</comment>
<proteinExistence type="inferred from homology"/>
<dbReference type="OrthoDB" id="9794018at2"/>
<evidence type="ECO:0000313" key="6">
    <source>
        <dbReference type="Proteomes" id="UP000268033"/>
    </source>
</evidence>
<keyword evidence="6" id="KW-1185">Reference proteome</keyword>
<dbReference type="Proteomes" id="UP000268033">
    <property type="component" value="Unassembled WGS sequence"/>
</dbReference>
<comment type="catalytic activity">
    <reaction evidence="3">
        <text>[thioredoxin]-disulfide + sulfite + adenosine 3',5'-bisphosphate + 2 H(+) = [thioredoxin]-dithiol + 3'-phosphoadenylyl sulfate</text>
        <dbReference type="Rhea" id="RHEA:11724"/>
        <dbReference type="Rhea" id="RHEA-COMP:10698"/>
        <dbReference type="Rhea" id="RHEA-COMP:10700"/>
        <dbReference type="ChEBI" id="CHEBI:15378"/>
        <dbReference type="ChEBI" id="CHEBI:17359"/>
        <dbReference type="ChEBI" id="CHEBI:29950"/>
        <dbReference type="ChEBI" id="CHEBI:50058"/>
        <dbReference type="ChEBI" id="CHEBI:58339"/>
        <dbReference type="ChEBI" id="CHEBI:58343"/>
        <dbReference type="EC" id="1.8.4.8"/>
    </reaction>
</comment>
<dbReference type="NCBIfam" id="TIGR02057">
    <property type="entry name" value="PAPS_reductase"/>
    <property type="match status" value="1"/>
</dbReference>
<comment type="caution">
    <text evidence="5">The sequence shown here is derived from an EMBL/GenBank/DDBJ whole genome shotgun (WGS) entry which is preliminary data.</text>
</comment>
<comment type="subcellular location">
    <subcellularLocation>
        <location evidence="3">Cytoplasm</location>
    </subcellularLocation>
</comment>
<dbReference type="PANTHER" id="PTHR46509:SF1">
    <property type="entry name" value="PHOSPHOADENOSINE PHOSPHOSULFATE REDUCTASE"/>
    <property type="match status" value="1"/>
</dbReference>
<organism evidence="5 6">
    <name type="scientific">Gallaecimonas pentaromativorans</name>
    <dbReference type="NCBI Taxonomy" id="584787"/>
    <lineage>
        <taxon>Bacteria</taxon>
        <taxon>Pseudomonadati</taxon>
        <taxon>Pseudomonadota</taxon>
        <taxon>Gammaproteobacteria</taxon>
        <taxon>Enterobacterales</taxon>
        <taxon>Gallaecimonadaceae</taxon>
        <taxon>Gallaecimonas</taxon>
    </lineage>
</organism>
<dbReference type="PIRSF" id="PIRSF000857">
    <property type="entry name" value="PAPS_reductase"/>
    <property type="match status" value="1"/>
</dbReference>
<dbReference type="AlphaFoldDB" id="A0A3N1PPU3"/>
<dbReference type="HAMAP" id="MF_00063">
    <property type="entry name" value="CysH"/>
    <property type="match status" value="1"/>
</dbReference>
<comment type="caution">
    <text evidence="3">Lacks conserved residue(s) required for the propagation of feature annotation.</text>
</comment>
<evidence type="ECO:0000256" key="1">
    <source>
        <dbReference type="ARBA" id="ARBA00009732"/>
    </source>
</evidence>
<comment type="similarity">
    <text evidence="1 3">Belongs to the PAPS reductase family. CysH subfamily.</text>
</comment>
<gene>
    <name evidence="3" type="primary">cysH</name>
    <name evidence="5" type="ORF">EDC28_101209</name>
</gene>
<dbReference type="PANTHER" id="PTHR46509">
    <property type="entry name" value="PHOSPHOADENOSINE PHOSPHOSULFATE REDUCTASE"/>
    <property type="match status" value="1"/>
</dbReference>
<sequence length="229" mass="26184">MPKSIFTPEHQQLLEGLDAPARVRWALDNLPGEFALSSSFGIQAAVMLHLVNREAPGIPVIFIDTGYHFPETYGFVEQLTDKLGLNLKVYSPKTTAAWQEARYGKRWEQGVDGIKAYNQENKVEPMQRALEELKVQSWFAGLRREQSSTREGRGVLESQNGHTKVYPIIDWNNRDVYRYLTEHGLPYHPLWDQGYVSVGDWHSTVPLSEQLSEEQTRFGGLVRECGLHE</sequence>
<dbReference type="GO" id="GO:0005737">
    <property type="term" value="C:cytoplasm"/>
    <property type="evidence" value="ECO:0007669"/>
    <property type="project" value="UniProtKB-SubCell"/>
</dbReference>
<dbReference type="SUPFAM" id="SSF52402">
    <property type="entry name" value="Adenine nucleotide alpha hydrolases-like"/>
    <property type="match status" value="1"/>
</dbReference>
<dbReference type="Pfam" id="PF01507">
    <property type="entry name" value="PAPS_reduct"/>
    <property type="match status" value="1"/>
</dbReference>
<comment type="function">
    <text evidence="3">Catalyzes the formation of sulfite from phosphoadenosine 5'-phosphosulfate (PAPS) using thioredoxin as an electron donor.</text>
</comment>
<keyword evidence="3" id="KW-0963">Cytoplasm</keyword>
<protein>
    <recommendedName>
        <fullName evidence="3">Phosphoadenosine 5'-phosphosulfate reductase</fullName>
        <shortName evidence="3">PAPS reductase</shortName>
        <ecNumber evidence="3">1.8.4.8</ecNumber>
    </recommendedName>
    <alternativeName>
        <fullName evidence="3">3'-phosphoadenylylsulfate reductase</fullName>
    </alternativeName>
    <alternativeName>
        <fullName evidence="3">PAPS reductase, thioredoxin dependent</fullName>
    </alternativeName>
    <alternativeName>
        <fullName evidence="3">PAPS sulfotransferase</fullName>
    </alternativeName>
    <alternativeName>
        <fullName evidence="3">PAdoPS reductase</fullName>
    </alternativeName>
</protein>
<feature type="active site" description="Nucleophile; cysteine thiosulfonate intermediate" evidence="3">
    <location>
        <position position="225"/>
    </location>
</feature>
<dbReference type="GO" id="GO:0070814">
    <property type="term" value="P:hydrogen sulfide biosynthetic process"/>
    <property type="evidence" value="ECO:0007669"/>
    <property type="project" value="UniProtKB-UniRule"/>
</dbReference>
<accession>A0A3N1PPU3</accession>
<dbReference type="InterPro" id="IPR011800">
    <property type="entry name" value="PAPS_reductase_CysH"/>
</dbReference>
<dbReference type="InterPro" id="IPR014729">
    <property type="entry name" value="Rossmann-like_a/b/a_fold"/>
</dbReference>
<dbReference type="Gene3D" id="3.40.50.620">
    <property type="entry name" value="HUPs"/>
    <property type="match status" value="1"/>
</dbReference>
<dbReference type="EC" id="1.8.4.8" evidence="3"/>
<dbReference type="CDD" id="cd23945">
    <property type="entry name" value="PAPS_reductase"/>
    <property type="match status" value="1"/>
</dbReference>
<dbReference type="GO" id="GO:0019379">
    <property type="term" value="P:sulfate assimilation, phosphoadenylyl sulfate reduction by phosphoadenylyl-sulfate reductase (thioredoxin)"/>
    <property type="evidence" value="ECO:0007669"/>
    <property type="project" value="UniProtKB-UniRule"/>
</dbReference>
<dbReference type="NCBIfam" id="TIGR00434">
    <property type="entry name" value="cysH"/>
    <property type="match status" value="1"/>
</dbReference>
<dbReference type="UniPathway" id="UPA00140">
    <property type="reaction ID" value="UER00206"/>
</dbReference>
<dbReference type="EMBL" id="RJUL01000001">
    <property type="protein sequence ID" value="ROQ30523.1"/>
    <property type="molecule type" value="Genomic_DNA"/>
</dbReference>
<dbReference type="RefSeq" id="WP_050657810.1">
    <property type="nucleotide sequence ID" value="NZ_JBLXAC010000002.1"/>
</dbReference>
<reference evidence="5 6" key="1">
    <citation type="submission" date="2018-11" db="EMBL/GenBank/DDBJ databases">
        <title>Genomic Encyclopedia of Type Strains, Phase IV (KMG-IV): sequencing the most valuable type-strain genomes for metagenomic binning, comparative biology and taxonomic classification.</title>
        <authorList>
            <person name="Goeker M."/>
        </authorList>
    </citation>
    <scope>NUCLEOTIDE SEQUENCE [LARGE SCALE GENOMIC DNA]</scope>
    <source>
        <strain evidence="5 6">DSM 21945</strain>
    </source>
</reference>
<evidence type="ECO:0000256" key="2">
    <source>
        <dbReference type="ARBA" id="ARBA00023002"/>
    </source>
</evidence>
<dbReference type="InterPro" id="IPR002500">
    <property type="entry name" value="PAPS_reduct_dom"/>
</dbReference>
<name>A0A3N1PPU3_9GAMM</name>
<evidence type="ECO:0000313" key="5">
    <source>
        <dbReference type="EMBL" id="ROQ30523.1"/>
    </source>
</evidence>